<dbReference type="Proteomes" id="UP000002420">
    <property type="component" value="Chromosome"/>
</dbReference>
<accession>B3EB47</accession>
<organism evidence="2 3">
    <name type="scientific">Trichlorobacter lovleyi (strain ATCC BAA-1151 / DSM 17278 / SZ)</name>
    <name type="common">Geobacter lovleyi</name>
    <dbReference type="NCBI Taxonomy" id="398767"/>
    <lineage>
        <taxon>Bacteria</taxon>
        <taxon>Pseudomonadati</taxon>
        <taxon>Thermodesulfobacteriota</taxon>
        <taxon>Desulfuromonadia</taxon>
        <taxon>Geobacterales</taxon>
        <taxon>Geobacteraceae</taxon>
        <taxon>Trichlorobacter</taxon>
    </lineage>
</organism>
<dbReference type="EMBL" id="CP001089">
    <property type="protein sequence ID" value="ACD94031.1"/>
    <property type="molecule type" value="Genomic_DNA"/>
</dbReference>
<dbReference type="AlphaFoldDB" id="B3EB47"/>
<keyword evidence="1" id="KW-0812">Transmembrane</keyword>
<reference evidence="2 3" key="1">
    <citation type="submission" date="2008-05" db="EMBL/GenBank/DDBJ databases">
        <title>Complete sequence of chromosome of Geobacter lovleyi SZ.</title>
        <authorList>
            <consortium name="US DOE Joint Genome Institute"/>
            <person name="Lucas S."/>
            <person name="Copeland A."/>
            <person name="Lapidus A."/>
            <person name="Glavina del Rio T."/>
            <person name="Dalin E."/>
            <person name="Tice H."/>
            <person name="Bruce D."/>
            <person name="Goodwin L."/>
            <person name="Pitluck S."/>
            <person name="Chertkov O."/>
            <person name="Meincke L."/>
            <person name="Brettin T."/>
            <person name="Detter J.C."/>
            <person name="Han C."/>
            <person name="Tapia R."/>
            <person name="Kuske C.R."/>
            <person name="Schmutz J."/>
            <person name="Larimer F."/>
            <person name="Land M."/>
            <person name="Hauser L."/>
            <person name="Kyrpides N."/>
            <person name="Mikhailova N."/>
            <person name="Sung Y."/>
            <person name="Fletcher K.E."/>
            <person name="Ritalahti K.M."/>
            <person name="Loeffler F.E."/>
            <person name="Richardson P."/>
        </authorList>
    </citation>
    <scope>NUCLEOTIDE SEQUENCE [LARGE SCALE GENOMIC DNA]</scope>
    <source>
        <strain evidence="3">ATCC BAA-1151 / DSM 17278 / SZ</strain>
    </source>
</reference>
<keyword evidence="3" id="KW-1185">Reference proteome</keyword>
<dbReference type="KEGG" id="glo:Glov_0303"/>
<evidence type="ECO:0000313" key="3">
    <source>
        <dbReference type="Proteomes" id="UP000002420"/>
    </source>
</evidence>
<gene>
    <name evidence="2" type="ordered locus">Glov_0303</name>
</gene>
<keyword evidence="1" id="KW-1133">Transmembrane helix</keyword>
<feature type="transmembrane region" description="Helical" evidence="1">
    <location>
        <begin position="49"/>
        <end position="66"/>
    </location>
</feature>
<feature type="transmembrane region" description="Helical" evidence="1">
    <location>
        <begin position="21"/>
        <end position="43"/>
    </location>
</feature>
<protein>
    <submittedName>
        <fullName evidence="2">Uncharacterized protein</fullName>
    </submittedName>
</protein>
<dbReference type="HOGENOM" id="CLU_1989445_0_0_7"/>
<evidence type="ECO:0000313" key="2">
    <source>
        <dbReference type="EMBL" id="ACD94031.1"/>
    </source>
</evidence>
<name>B3EB47_TRIL1</name>
<keyword evidence="1" id="KW-0472">Membrane</keyword>
<proteinExistence type="predicted"/>
<evidence type="ECO:0000256" key="1">
    <source>
        <dbReference type="SAM" id="Phobius"/>
    </source>
</evidence>
<sequence length="125" mass="14338">MLSRIQTAHTRRDDVPTSKMRAIIISAVGTVIPCIIAGAIVGIFFRSSFWYWTLGIAVLAFLYACLDRIPLRLFTGTMKGLPLGGLLRYGYASTDKRPVPTFYEIEDRERFNIYSYDHYYGDREK</sequence>